<dbReference type="Gene3D" id="3.60.10.10">
    <property type="entry name" value="Endonuclease/exonuclease/phosphatase"/>
    <property type="match status" value="1"/>
</dbReference>
<gene>
    <name evidence="3" type="ORF">GCM10009801_29470</name>
</gene>
<keyword evidence="4" id="KW-1185">Reference proteome</keyword>
<dbReference type="RefSeq" id="WP_344527938.1">
    <property type="nucleotide sequence ID" value="NZ_BAAAPE010000007.1"/>
</dbReference>
<dbReference type="PANTHER" id="PTHR14859:SF15">
    <property type="entry name" value="ENDONUCLEASE_EXONUCLEASE_PHOSPHATASE DOMAIN-CONTAINING PROTEIN"/>
    <property type="match status" value="1"/>
</dbReference>
<reference evidence="3 4" key="1">
    <citation type="journal article" date="2019" name="Int. J. Syst. Evol. Microbiol.">
        <title>The Global Catalogue of Microorganisms (GCM) 10K type strain sequencing project: providing services to taxonomists for standard genome sequencing and annotation.</title>
        <authorList>
            <consortium name="The Broad Institute Genomics Platform"/>
            <consortium name="The Broad Institute Genome Sequencing Center for Infectious Disease"/>
            <person name="Wu L."/>
            <person name="Ma J."/>
        </authorList>
    </citation>
    <scope>NUCLEOTIDE SEQUENCE [LARGE SCALE GENOMIC DNA]</scope>
    <source>
        <strain evidence="3 4">JCM 15478</strain>
    </source>
</reference>
<accession>A0ABN2VWY5</accession>
<keyword evidence="1" id="KW-0732">Signal</keyword>
<keyword evidence="3" id="KW-0255">Endonuclease</keyword>
<name>A0ABN2VWY5_9ACTN</name>
<comment type="caution">
    <text evidence="3">The sequence shown here is derived from an EMBL/GenBank/DDBJ whole genome shotgun (WGS) entry which is preliminary data.</text>
</comment>
<keyword evidence="3" id="KW-0378">Hydrolase</keyword>
<dbReference type="Pfam" id="PF03372">
    <property type="entry name" value="Exo_endo_phos"/>
    <property type="match status" value="1"/>
</dbReference>
<dbReference type="SUPFAM" id="SSF56219">
    <property type="entry name" value="DNase I-like"/>
    <property type="match status" value="1"/>
</dbReference>
<keyword evidence="3" id="KW-0540">Nuclease</keyword>
<feature type="chain" id="PRO_5046609298" evidence="1">
    <location>
        <begin position="24"/>
        <end position="305"/>
    </location>
</feature>
<feature type="signal peptide" evidence="1">
    <location>
        <begin position="1"/>
        <end position="23"/>
    </location>
</feature>
<dbReference type="EMBL" id="BAAAPE010000007">
    <property type="protein sequence ID" value="GAA2075066.1"/>
    <property type="molecule type" value="Genomic_DNA"/>
</dbReference>
<feature type="domain" description="Endonuclease/exonuclease/phosphatase" evidence="2">
    <location>
        <begin position="76"/>
        <end position="294"/>
    </location>
</feature>
<dbReference type="InterPro" id="IPR005135">
    <property type="entry name" value="Endo/exonuclease/phosphatase"/>
</dbReference>
<dbReference type="InterPro" id="IPR051916">
    <property type="entry name" value="GPI-anchor_lipid_remodeler"/>
</dbReference>
<sequence>MSIHKHWTATAALALTAALGLTACGGTGTGTGTGSKDTEAARAELGTRAQKAQKAQQAQKPQQIQKAAGVVPNRVVTFNLHGPGKHRVKDQAAEIAKLRPAVFGTQETCGDKVDDFLKELKNRYGLEYYAYFKGFSHKVSQCGLFNNSYGQALFSVKPVRDYTGVKYEDSGHEGRGYVAVTTEIGGKDVRVFNTHLASKDDERDERASQVRQLEGEARKHNRAVVMGDFNAQQHWSELRPMYQHFTEADPYCGATYDGRCKPTFGKGKFDYVFLRRGAYGPPGVGVHDTPHSDHRIVHADIKAQF</sequence>
<dbReference type="PROSITE" id="PS51257">
    <property type="entry name" value="PROKAR_LIPOPROTEIN"/>
    <property type="match status" value="1"/>
</dbReference>
<evidence type="ECO:0000313" key="3">
    <source>
        <dbReference type="EMBL" id="GAA2075066.1"/>
    </source>
</evidence>
<evidence type="ECO:0000259" key="2">
    <source>
        <dbReference type="Pfam" id="PF03372"/>
    </source>
</evidence>
<evidence type="ECO:0000256" key="1">
    <source>
        <dbReference type="SAM" id="SignalP"/>
    </source>
</evidence>
<dbReference type="GO" id="GO:0004519">
    <property type="term" value="F:endonuclease activity"/>
    <property type="evidence" value="ECO:0007669"/>
    <property type="project" value="UniProtKB-KW"/>
</dbReference>
<protein>
    <submittedName>
        <fullName evidence="3">Endonuclease/exonuclease/phosphatase family protein</fullName>
    </submittedName>
</protein>
<dbReference type="InterPro" id="IPR036691">
    <property type="entry name" value="Endo/exonu/phosph_ase_sf"/>
</dbReference>
<dbReference type="Proteomes" id="UP001500016">
    <property type="component" value="Unassembled WGS sequence"/>
</dbReference>
<organism evidence="3 4">
    <name type="scientific">Streptomyces albiaxialis</name>
    <dbReference type="NCBI Taxonomy" id="329523"/>
    <lineage>
        <taxon>Bacteria</taxon>
        <taxon>Bacillati</taxon>
        <taxon>Actinomycetota</taxon>
        <taxon>Actinomycetes</taxon>
        <taxon>Kitasatosporales</taxon>
        <taxon>Streptomycetaceae</taxon>
        <taxon>Streptomyces</taxon>
    </lineage>
</organism>
<dbReference type="PANTHER" id="PTHR14859">
    <property type="entry name" value="CALCOFLUOR WHITE HYPERSENSITIVE PROTEIN PRECURSOR"/>
    <property type="match status" value="1"/>
</dbReference>
<evidence type="ECO:0000313" key="4">
    <source>
        <dbReference type="Proteomes" id="UP001500016"/>
    </source>
</evidence>
<proteinExistence type="predicted"/>